<proteinExistence type="predicted"/>
<accession>A0AA35M8S1</accession>
<dbReference type="AlphaFoldDB" id="A0AA35M8S1"/>
<protein>
    <submittedName>
        <fullName evidence="2">Uncharacterized protein</fullName>
    </submittedName>
</protein>
<evidence type="ECO:0000256" key="1">
    <source>
        <dbReference type="SAM" id="Phobius"/>
    </source>
</evidence>
<keyword evidence="1" id="KW-0812">Transmembrane</keyword>
<keyword evidence="3" id="KW-1185">Reference proteome</keyword>
<sequence>MCAEAFKLLMTSRPLQACRAQPALAQCFPPSVNGSGQKKPGKRCIMQHCSIQGSVAIMVYYASLALWVYGLLAYGRADGRSDRVHTVVAAEPAVYLGEPEETIRLRRFVERGGGRTCIRSSRGEGHDGATSGSEAVFLEHPATVLWVIVSVVQKNFWNAEMAHLTLKLMQNMEALGKTVRQPNRQEG</sequence>
<evidence type="ECO:0000313" key="2">
    <source>
        <dbReference type="EMBL" id="CAI6092632.1"/>
    </source>
</evidence>
<gene>
    <name evidence="2" type="ORF">CCHLO57077_00007071</name>
</gene>
<organism evidence="2 3">
    <name type="scientific">Clonostachys chloroleuca</name>
    <dbReference type="NCBI Taxonomy" id="1926264"/>
    <lineage>
        <taxon>Eukaryota</taxon>
        <taxon>Fungi</taxon>
        <taxon>Dikarya</taxon>
        <taxon>Ascomycota</taxon>
        <taxon>Pezizomycotina</taxon>
        <taxon>Sordariomycetes</taxon>
        <taxon>Hypocreomycetidae</taxon>
        <taxon>Hypocreales</taxon>
        <taxon>Bionectriaceae</taxon>
        <taxon>Clonostachys</taxon>
    </lineage>
</organism>
<evidence type="ECO:0000313" key="3">
    <source>
        <dbReference type="Proteomes" id="UP001160390"/>
    </source>
</evidence>
<keyword evidence="1" id="KW-1133">Transmembrane helix</keyword>
<keyword evidence="1" id="KW-0472">Membrane</keyword>
<feature type="transmembrane region" description="Helical" evidence="1">
    <location>
        <begin position="55"/>
        <end position="74"/>
    </location>
</feature>
<dbReference type="Proteomes" id="UP001160390">
    <property type="component" value="Unassembled WGS sequence"/>
</dbReference>
<dbReference type="EMBL" id="CABFNP030001239">
    <property type="protein sequence ID" value="CAI6092632.1"/>
    <property type="molecule type" value="Genomic_DNA"/>
</dbReference>
<name>A0AA35M8S1_9HYPO</name>
<comment type="caution">
    <text evidence="2">The sequence shown here is derived from an EMBL/GenBank/DDBJ whole genome shotgun (WGS) entry which is preliminary data.</text>
</comment>
<reference evidence="2" key="1">
    <citation type="submission" date="2023-01" db="EMBL/GenBank/DDBJ databases">
        <authorList>
            <person name="Piombo E."/>
        </authorList>
    </citation>
    <scope>NUCLEOTIDE SEQUENCE</scope>
</reference>